<feature type="region of interest" description="Disordered" evidence="10">
    <location>
        <begin position="1"/>
        <end position="75"/>
    </location>
</feature>
<dbReference type="GO" id="GO:0031965">
    <property type="term" value="C:nuclear membrane"/>
    <property type="evidence" value="ECO:0007669"/>
    <property type="project" value="InterPro"/>
</dbReference>
<dbReference type="InterPro" id="IPR007846">
    <property type="entry name" value="RRM_NUP35_dom"/>
</dbReference>
<dbReference type="GO" id="GO:0044613">
    <property type="term" value="C:nuclear pore central transport channel"/>
    <property type="evidence" value="ECO:0007669"/>
    <property type="project" value="TreeGrafter"/>
</dbReference>
<evidence type="ECO:0000256" key="8">
    <source>
        <dbReference type="ARBA" id="ARBA00023242"/>
    </source>
</evidence>
<keyword evidence="4 9" id="KW-0509">mRNA transport</keyword>
<evidence type="ECO:0000256" key="2">
    <source>
        <dbReference type="ARBA" id="ARBA00009454"/>
    </source>
</evidence>
<reference evidence="12" key="1">
    <citation type="journal article" date="2023" name="Mol. Biol. Evol.">
        <title>Third-Generation Sequencing Reveals the Adaptive Role of the Epigenome in Three Deep-Sea Polychaetes.</title>
        <authorList>
            <person name="Perez M."/>
            <person name="Aroh O."/>
            <person name="Sun Y."/>
            <person name="Lan Y."/>
            <person name="Juniper S.K."/>
            <person name="Young C.R."/>
            <person name="Angers B."/>
            <person name="Qian P.Y."/>
        </authorList>
    </citation>
    <scope>NUCLEOTIDE SEQUENCE</scope>
    <source>
        <strain evidence="12">R07B-5</strain>
    </source>
</reference>
<feature type="domain" description="RRM Nup35-type" evidence="11">
    <location>
        <begin position="200"/>
        <end position="280"/>
    </location>
</feature>
<evidence type="ECO:0000256" key="7">
    <source>
        <dbReference type="ARBA" id="ARBA00023132"/>
    </source>
</evidence>
<feature type="compositionally biased region" description="Polar residues" evidence="10">
    <location>
        <begin position="52"/>
        <end position="72"/>
    </location>
</feature>
<dbReference type="EMBL" id="JAODUO010000596">
    <property type="protein sequence ID" value="KAK2177457.1"/>
    <property type="molecule type" value="Genomic_DNA"/>
</dbReference>
<dbReference type="PROSITE" id="PS51472">
    <property type="entry name" value="RRM_NUP35"/>
    <property type="match status" value="1"/>
</dbReference>
<evidence type="ECO:0000256" key="5">
    <source>
        <dbReference type="ARBA" id="ARBA00022927"/>
    </source>
</evidence>
<keyword evidence="13" id="KW-1185">Reference proteome</keyword>
<evidence type="ECO:0000259" key="11">
    <source>
        <dbReference type="PROSITE" id="PS51472"/>
    </source>
</evidence>
<comment type="caution">
    <text evidence="12">The sequence shown here is derived from an EMBL/GenBank/DDBJ whole genome shotgun (WGS) entry which is preliminary data.</text>
</comment>
<evidence type="ECO:0000256" key="10">
    <source>
        <dbReference type="SAM" id="MobiDB-lite"/>
    </source>
</evidence>
<dbReference type="InterPro" id="IPR035979">
    <property type="entry name" value="RBD_domain_sf"/>
</dbReference>
<comment type="similarity">
    <text evidence="2 9">Belongs to the Nup35 family.</text>
</comment>
<dbReference type="InterPro" id="IPR012677">
    <property type="entry name" value="Nucleotide-bd_a/b_plait_sf"/>
</dbReference>
<feature type="compositionally biased region" description="Polar residues" evidence="10">
    <location>
        <begin position="11"/>
        <end position="26"/>
    </location>
</feature>
<evidence type="ECO:0000256" key="9">
    <source>
        <dbReference type="PIRNR" id="PIRNR038119"/>
    </source>
</evidence>
<dbReference type="GO" id="GO:0003676">
    <property type="term" value="F:nucleic acid binding"/>
    <property type="evidence" value="ECO:0007669"/>
    <property type="project" value="InterPro"/>
</dbReference>
<dbReference type="AlphaFoldDB" id="A0AAD9NP10"/>
<proteinExistence type="inferred from homology"/>
<dbReference type="GO" id="GO:0006607">
    <property type="term" value="P:NLS-bearing protein import into nucleus"/>
    <property type="evidence" value="ECO:0007669"/>
    <property type="project" value="TreeGrafter"/>
</dbReference>
<dbReference type="CDD" id="cd12722">
    <property type="entry name" value="RRM_Nup53"/>
    <property type="match status" value="1"/>
</dbReference>
<dbReference type="GO" id="GO:0017056">
    <property type="term" value="F:structural constituent of nuclear pore"/>
    <property type="evidence" value="ECO:0007669"/>
    <property type="project" value="InterPro"/>
</dbReference>
<evidence type="ECO:0000256" key="6">
    <source>
        <dbReference type="ARBA" id="ARBA00023010"/>
    </source>
</evidence>
<comment type="subcellular location">
    <subcellularLocation>
        <location evidence="1 9">Nucleus</location>
        <location evidence="1 9">Nuclear pore complex</location>
    </subcellularLocation>
</comment>
<accession>A0AAD9NP10</accession>
<keyword evidence="5 9" id="KW-0653">Protein transport</keyword>
<keyword evidence="8 9" id="KW-0539">Nucleus</keyword>
<dbReference type="GO" id="GO:0044615">
    <property type="term" value="C:nuclear pore nuclear basket"/>
    <property type="evidence" value="ECO:0007669"/>
    <property type="project" value="TreeGrafter"/>
</dbReference>
<keyword evidence="7 9" id="KW-0906">Nuclear pore complex</keyword>
<dbReference type="GO" id="GO:0051028">
    <property type="term" value="P:mRNA transport"/>
    <property type="evidence" value="ECO:0007669"/>
    <property type="project" value="UniProtKB-UniRule"/>
</dbReference>
<name>A0AAD9NP10_RIDPI</name>
<evidence type="ECO:0000313" key="13">
    <source>
        <dbReference type="Proteomes" id="UP001209878"/>
    </source>
</evidence>
<dbReference type="SUPFAM" id="SSF54928">
    <property type="entry name" value="RNA-binding domain, RBD"/>
    <property type="match status" value="1"/>
</dbReference>
<dbReference type="Proteomes" id="UP001209878">
    <property type="component" value="Unassembled WGS sequence"/>
</dbReference>
<organism evidence="12 13">
    <name type="scientific">Ridgeia piscesae</name>
    <name type="common">Tubeworm</name>
    <dbReference type="NCBI Taxonomy" id="27915"/>
    <lineage>
        <taxon>Eukaryota</taxon>
        <taxon>Metazoa</taxon>
        <taxon>Spiralia</taxon>
        <taxon>Lophotrochozoa</taxon>
        <taxon>Annelida</taxon>
        <taxon>Polychaeta</taxon>
        <taxon>Sedentaria</taxon>
        <taxon>Canalipalpata</taxon>
        <taxon>Sabellida</taxon>
        <taxon>Siboglinidae</taxon>
        <taxon>Ridgeia</taxon>
    </lineage>
</organism>
<dbReference type="PIRSF" id="PIRSF038119">
    <property type="entry name" value="Nucleoporin_NUP53"/>
    <property type="match status" value="1"/>
</dbReference>
<gene>
    <name evidence="12" type="ORF">NP493_597g02008</name>
</gene>
<protein>
    <recommendedName>
        <fullName evidence="9">Nucleoporin NUP53</fullName>
    </recommendedName>
</protein>
<dbReference type="PANTHER" id="PTHR21527">
    <property type="entry name" value="NUCLEOPORIN NUP35"/>
    <property type="match status" value="1"/>
</dbReference>
<comment type="function">
    <text evidence="9">Functions as a component of the nuclear pore complex (NPC).</text>
</comment>
<evidence type="ECO:0000256" key="3">
    <source>
        <dbReference type="ARBA" id="ARBA00022448"/>
    </source>
</evidence>
<dbReference type="FunFam" id="3.30.70.330:FF:000095">
    <property type="entry name" value="Putative Nucleoporin NUP53"/>
    <property type="match status" value="1"/>
</dbReference>
<sequence>MANAEPMLLGSPTSPVNTNMSSSQSPFLPAYLMGEPAPLTQSPGGSRLWSASPGSGSPQKSLNRSGSLSSPMCQGGIPAFPGVRFEARNRDLLGGRAKEKVGAPPVQGLLETIASPSPMTDISKLDGSLRVGGHMGGAGSFLGTPSSAQYTPYTQANQTMSSMNHSTMSHVIGQSAKTPPSPAQMDPFYTQGETLKADDELDETWVTVFGFPPAATSFVLQQFAQYGSILKHVVATDGNWMHIHYQSKIQAKKALSKNGKVFGAGVMVGVQQCIDKKVMAGTVGATGFNVTDLGTPTQGTTTTTPIRPLTAAYRAVSSDFSVVPKSNTPQKSQNVLMKAFDALFGW</sequence>
<dbReference type="InterPro" id="IPR017389">
    <property type="entry name" value="Nucleoporin_NUP53"/>
</dbReference>
<keyword evidence="3 9" id="KW-0813">Transport</keyword>
<evidence type="ECO:0000256" key="4">
    <source>
        <dbReference type="ARBA" id="ARBA00022816"/>
    </source>
</evidence>
<keyword evidence="6 9" id="KW-0811">Translocation</keyword>
<dbReference type="Gene3D" id="3.30.70.330">
    <property type="match status" value="1"/>
</dbReference>
<dbReference type="GO" id="GO:0005543">
    <property type="term" value="F:phospholipid binding"/>
    <property type="evidence" value="ECO:0007669"/>
    <property type="project" value="TreeGrafter"/>
</dbReference>
<dbReference type="Pfam" id="PF05172">
    <property type="entry name" value="RRM_Nup35"/>
    <property type="match status" value="1"/>
</dbReference>
<evidence type="ECO:0000313" key="12">
    <source>
        <dbReference type="EMBL" id="KAK2177457.1"/>
    </source>
</evidence>
<evidence type="ECO:0000256" key="1">
    <source>
        <dbReference type="ARBA" id="ARBA00004567"/>
    </source>
</evidence>
<dbReference type="GO" id="GO:0006999">
    <property type="term" value="P:nuclear pore organization"/>
    <property type="evidence" value="ECO:0007669"/>
    <property type="project" value="TreeGrafter"/>
</dbReference>
<dbReference type="PANTHER" id="PTHR21527:SF6">
    <property type="entry name" value="NUCLEOPORIN NUP35"/>
    <property type="match status" value="1"/>
</dbReference>